<proteinExistence type="predicted"/>
<evidence type="ECO:0000256" key="2">
    <source>
        <dbReference type="SAM" id="Phobius"/>
    </source>
</evidence>
<feature type="compositionally biased region" description="Basic and acidic residues" evidence="1">
    <location>
        <begin position="374"/>
        <end position="393"/>
    </location>
</feature>
<feature type="region of interest" description="Disordered" evidence="1">
    <location>
        <begin position="369"/>
        <end position="393"/>
    </location>
</feature>
<sequence length="719" mass="78298">MGGDALPYSQGLGLLALTLAVYYAPPLERTPLHQTRVEVLFWPLAYAFGAYIHLCLPTSPLIAVGIAPERPFAAAMVGFAALFGAATQQRRRRERLKSMAARIDLDQGLALTPSVRARVATLRIRDLLQQRAGLLHGLLEPFLTGTRSDLCDALAEVAKGGPADLVSLIHSTEVDLGVLIQHGQEGVAKILRQSVQIMGVTEKATLIDALQRQESDFRANEELQDCALDALRSTHGAELLRLKNLLDSGGDVFSLHRLVYLDMSEEKRRVALAHFQREAAVWAQARFIKGMPAESLYPERSSTGRDAGAVAGLRTARKPIKILSDIDDTLFSSGGHFPAGCDRRIPRHEYYPGLLQLFREVEAGATAAGATPDADIKASHRTPEKKAKEGRASEQEVTLWVRERCAGQTRHEASGWEERVLPADSPLSSLAARLLTTGGTAHVAFARPPSVGEASPIAFLSARPHAYKDYTEAASYRTFRLLHSRGQISCVPTLLAGELRSSMGSMLLAIGEMLSRAAKSTPSAAWASVGHAKAKTFAEYTRLYPECDYVLFGDNGQGDLLCAELLHKRASDPALAGDAASPISAPRTSFMQLVKPVEQQLSDLPAGTETGERQKRWRDARICFNHTYAGAACDAQQHGLISMEGLSRVASTARKDLDRMQIEYRDSSQDWSRRVEELNADLRKCNAVLPFELAVPELKPRGTASLASGSSTVHLALHR</sequence>
<feature type="transmembrane region" description="Helical" evidence="2">
    <location>
        <begin position="6"/>
        <end position="24"/>
    </location>
</feature>
<evidence type="ECO:0000256" key="1">
    <source>
        <dbReference type="SAM" id="MobiDB-lite"/>
    </source>
</evidence>
<name>A0A0D3JPF9_EMIH1</name>
<evidence type="ECO:0000313" key="4">
    <source>
        <dbReference type="Proteomes" id="UP000013827"/>
    </source>
</evidence>
<dbReference type="AlphaFoldDB" id="A0A0D3JPF9"/>
<keyword evidence="2" id="KW-0812">Transmembrane</keyword>
<protein>
    <recommendedName>
        <fullName evidence="5">Phosphatidate phosphatase APP1 catalytic domain-containing protein</fullName>
    </recommendedName>
</protein>
<evidence type="ECO:0008006" key="5">
    <source>
        <dbReference type="Google" id="ProtNLM"/>
    </source>
</evidence>
<keyword evidence="4" id="KW-1185">Reference proteome</keyword>
<keyword evidence="2" id="KW-0472">Membrane</keyword>
<dbReference type="EnsemblProtists" id="EOD25394">
    <property type="protein sequence ID" value="EOD25394"/>
    <property type="gene ID" value="EMIHUDRAFT_254634"/>
</dbReference>
<dbReference type="HOGENOM" id="CLU_384723_0_0_1"/>
<dbReference type="STRING" id="2903.R1EX10"/>
<dbReference type="RefSeq" id="XP_005777823.1">
    <property type="nucleotide sequence ID" value="XM_005777766.1"/>
</dbReference>
<reference evidence="3" key="2">
    <citation type="submission" date="2024-10" db="UniProtKB">
        <authorList>
            <consortium name="EnsemblProtists"/>
        </authorList>
    </citation>
    <scope>IDENTIFICATION</scope>
</reference>
<dbReference type="PANTHER" id="PTHR40861">
    <property type="entry name" value="DUF2183 DOMAIN-CONTAINING PROTEIN"/>
    <property type="match status" value="1"/>
</dbReference>
<accession>A0A0D3JPF9</accession>
<dbReference type="PANTHER" id="PTHR40861:SF1">
    <property type="entry name" value="PHOSPHATIDATE PHOSPHATASE APP1 CATALYTIC DOMAIN-CONTAINING PROTEIN"/>
    <property type="match status" value="1"/>
</dbReference>
<evidence type="ECO:0000313" key="3">
    <source>
        <dbReference type="EnsemblProtists" id="EOD25394"/>
    </source>
</evidence>
<feature type="transmembrane region" description="Helical" evidence="2">
    <location>
        <begin position="44"/>
        <end position="66"/>
    </location>
</feature>
<dbReference type="PaxDb" id="2903-EOD25394"/>
<dbReference type="KEGG" id="ehx:EMIHUDRAFT_254634"/>
<keyword evidence="2" id="KW-1133">Transmembrane helix</keyword>
<dbReference type="Proteomes" id="UP000013827">
    <property type="component" value="Unassembled WGS sequence"/>
</dbReference>
<reference evidence="4" key="1">
    <citation type="journal article" date="2013" name="Nature">
        <title>Pan genome of the phytoplankton Emiliania underpins its global distribution.</title>
        <authorList>
            <person name="Read B.A."/>
            <person name="Kegel J."/>
            <person name="Klute M.J."/>
            <person name="Kuo A."/>
            <person name="Lefebvre S.C."/>
            <person name="Maumus F."/>
            <person name="Mayer C."/>
            <person name="Miller J."/>
            <person name="Monier A."/>
            <person name="Salamov A."/>
            <person name="Young J."/>
            <person name="Aguilar M."/>
            <person name="Claverie J.M."/>
            <person name="Frickenhaus S."/>
            <person name="Gonzalez K."/>
            <person name="Herman E.K."/>
            <person name="Lin Y.C."/>
            <person name="Napier J."/>
            <person name="Ogata H."/>
            <person name="Sarno A.F."/>
            <person name="Shmutz J."/>
            <person name="Schroeder D."/>
            <person name="de Vargas C."/>
            <person name="Verret F."/>
            <person name="von Dassow P."/>
            <person name="Valentin K."/>
            <person name="Van de Peer Y."/>
            <person name="Wheeler G."/>
            <person name="Dacks J.B."/>
            <person name="Delwiche C.F."/>
            <person name="Dyhrman S.T."/>
            <person name="Glockner G."/>
            <person name="John U."/>
            <person name="Richards T."/>
            <person name="Worden A.Z."/>
            <person name="Zhang X."/>
            <person name="Grigoriev I.V."/>
            <person name="Allen A.E."/>
            <person name="Bidle K."/>
            <person name="Borodovsky M."/>
            <person name="Bowler C."/>
            <person name="Brownlee C."/>
            <person name="Cock J.M."/>
            <person name="Elias M."/>
            <person name="Gladyshev V.N."/>
            <person name="Groth M."/>
            <person name="Guda C."/>
            <person name="Hadaegh A."/>
            <person name="Iglesias-Rodriguez M.D."/>
            <person name="Jenkins J."/>
            <person name="Jones B.M."/>
            <person name="Lawson T."/>
            <person name="Leese F."/>
            <person name="Lindquist E."/>
            <person name="Lobanov A."/>
            <person name="Lomsadze A."/>
            <person name="Malik S.B."/>
            <person name="Marsh M.E."/>
            <person name="Mackinder L."/>
            <person name="Mock T."/>
            <person name="Mueller-Roeber B."/>
            <person name="Pagarete A."/>
            <person name="Parker M."/>
            <person name="Probert I."/>
            <person name="Quesneville H."/>
            <person name="Raines C."/>
            <person name="Rensing S.A."/>
            <person name="Riano-Pachon D.M."/>
            <person name="Richier S."/>
            <person name="Rokitta S."/>
            <person name="Shiraiwa Y."/>
            <person name="Soanes D.M."/>
            <person name="van der Giezen M."/>
            <person name="Wahlund T.M."/>
            <person name="Williams B."/>
            <person name="Wilson W."/>
            <person name="Wolfe G."/>
            <person name="Wurch L.L."/>
        </authorList>
    </citation>
    <scope>NUCLEOTIDE SEQUENCE</scope>
</reference>
<dbReference type="eggNOG" id="ENOG502QT0Y">
    <property type="taxonomic scope" value="Eukaryota"/>
</dbReference>
<organism evidence="3 4">
    <name type="scientific">Emiliania huxleyi (strain CCMP1516)</name>
    <dbReference type="NCBI Taxonomy" id="280463"/>
    <lineage>
        <taxon>Eukaryota</taxon>
        <taxon>Haptista</taxon>
        <taxon>Haptophyta</taxon>
        <taxon>Prymnesiophyceae</taxon>
        <taxon>Isochrysidales</taxon>
        <taxon>Noelaerhabdaceae</taxon>
        <taxon>Emiliania</taxon>
    </lineage>
</organism>
<dbReference type="GeneID" id="17270941"/>